<keyword evidence="1" id="KW-1133">Transmembrane helix</keyword>
<keyword evidence="1" id="KW-0472">Membrane</keyword>
<feature type="transmembrane region" description="Helical" evidence="1">
    <location>
        <begin position="89"/>
        <end position="108"/>
    </location>
</feature>
<evidence type="ECO:0000256" key="1">
    <source>
        <dbReference type="SAM" id="Phobius"/>
    </source>
</evidence>
<evidence type="ECO:0000313" key="2">
    <source>
        <dbReference type="EMBL" id="ADN35207.1"/>
    </source>
</evidence>
<dbReference type="EMBL" id="CP002117">
    <property type="protein sequence ID" value="ADN35207.1"/>
    <property type="molecule type" value="Genomic_DNA"/>
</dbReference>
<dbReference type="AlphaFoldDB" id="E1RGJ6"/>
<keyword evidence="3" id="KW-1185">Reference proteome</keyword>
<proteinExistence type="predicted"/>
<dbReference type="GeneID" id="9742881"/>
<dbReference type="KEGG" id="mpi:Mpet_0433"/>
<dbReference type="Pfam" id="PF17379">
    <property type="entry name" value="DUF5400"/>
    <property type="match status" value="1"/>
</dbReference>
<dbReference type="InterPro" id="IPR035350">
    <property type="entry name" value="DUF5400"/>
</dbReference>
<accession>E1RGJ6</accession>
<keyword evidence="1" id="KW-0812">Transmembrane</keyword>
<feature type="transmembrane region" description="Helical" evidence="1">
    <location>
        <begin position="36"/>
        <end position="69"/>
    </location>
</feature>
<dbReference type="eggNOG" id="arCOG04884">
    <property type="taxonomic scope" value="Archaea"/>
</dbReference>
<sequence precursor="true">MEYTYLVITLAILLSSITTGFITFRMIGMRLAVHFGFLMLAFIATIAAIATGLTTTVLAAAVLQILATITAYTQIWPTLKYSIQTSPGYAPHLALMTMLPVLALAAVLM</sequence>
<organism evidence="2 3">
    <name type="scientific">Methanolacinia petrolearia (strain DSM 11571 / OCM 486 / SEBR 4847)</name>
    <name type="common">Methanoplanus petrolearius</name>
    <dbReference type="NCBI Taxonomy" id="679926"/>
    <lineage>
        <taxon>Archaea</taxon>
        <taxon>Methanobacteriati</taxon>
        <taxon>Methanobacteriota</taxon>
        <taxon>Stenosarchaea group</taxon>
        <taxon>Methanomicrobia</taxon>
        <taxon>Methanomicrobiales</taxon>
        <taxon>Methanomicrobiaceae</taxon>
        <taxon>Methanolacinia</taxon>
    </lineage>
</organism>
<reference evidence="2 3" key="1">
    <citation type="journal article" date="2010" name="Stand. Genomic Sci.">
        <title>Complete genome sequence of Methanoplanus petrolearius type strain (SEBR 4847).</title>
        <authorList>
            <person name="Brambilla E."/>
            <person name="Djao O.D."/>
            <person name="Daligault H."/>
            <person name="Lapidus A."/>
            <person name="Lucas S."/>
            <person name="Hammon N."/>
            <person name="Nolan M."/>
            <person name="Tice H."/>
            <person name="Cheng J.F."/>
            <person name="Han C."/>
            <person name="Tapia R."/>
            <person name="Goodwin L."/>
            <person name="Pitluck S."/>
            <person name="Liolios K."/>
            <person name="Ivanova N."/>
            <person name="Mavromatis K."/>
            <person name="Mikhailova N."/>
            <person name="Pati A."/>
            <person name="Chen A."/>
            <person name="Palaniappan K."/>
            <person name="Land M."/>
            <person name="Hauser L."/>
            <person name="Chang Y.J."/>
            <person name="Jeffries C.D."/>
            <person name="Rohde M."/>
            <person name="Spring S."/>
            <person name="Sikorski J."/>
            <person name="Goker M."/>
            <person name="Woyke T."/>
            <person name="Bristow J."/>
            <person name="Eisen J.A."/>
            <person name="Markowitz V."/>
            <person name="Hugenholtz P."/>
            <person name="Kyrpides N.C."/>
            <person name="Klenk H.P."/>
        </authorList>
    </citation>
    <scope>NUCLEOTIDE SEQUENCE [LARGE SCALE GENOMIC DNA]</scope>
    <source>
        <strain evidence="3">DSM 11571 / OCM 486 / SEBR 4847</strain>
    </source>
</reference>
<name>E1RGJ6_METP4</name>
<protein>
    <submittedName>
        <fullName evidence="2">Uncharacterized protein</fullName>
    </submittedName>
</protein>
<feature type="transmembrane region" description="Helical" evidence="1">
    <location>
        <begin position="6"/>
        <end position="24"/>
    </location>
</feature>
<evidence type="ECO:0000313" key="3">
    <source>
        <dbReference type="Proteomes" id="UP000006565"/>
    </source>
</evidence>
<dbReference type="RefSeq" id="WP_013328385.1">
    <property type="nucleotide sequence ID" value="NC_014507.1"/>
</dbReference>
<dbReference type="STRING" id="679926.Mpet_0433"/>
<dbReference type="Proteomes" id="UP000006565">
    <property type="component" value="Chromosome"/>
</dbReference>
<dbReference type="OrthoDB" id="65971at2157"/>
<dbReference type="HOGENOM" id="CLU_2177897_0_0_2"/>
<gene>
    <name evidence="2" type="ordered locus">Mpet_0433</name>
</gene>